<keyword evidence="2" id="KW-1185">Reference proteome</keyword>
<reference evidence="2" key="1">
    <citation type="submission" date="2013-09" db="EMBL/GenBank/DDBJ databases">
        <title>Corchorus olitorius genome sequencing.</title>
        <authorList>
            <person name="Alam M."/>
            <person name="Haque M.S."/>
            <person name="Islam M.S."/>
            <person name="Emdad E.M."/>
            <person name="Islam M.M."/>
            <person name="Ahmed B."/>
            <person name="Halim A."/>
            <person name="Hossen Q.M.M."/>
            <person name="Hossain M.Z."/>
            <person name="Ahmed R."/>
            <person name="Khan M.M."/>
            <person name="Islam R."/>
            <person name="Rashid M.M."/>
            <person name="Khan S.A."/>
            <person name="Rahman M.S."/>
            <person name="Alam M."/>
            <person name="Yahiya A.S."/>
            <person name="Khan M.S."/>
            <person name="Azam M.S."/>
            <person name="Haque T."/>
            <person name="Lashkar M.Z.H."/>
            <person name="Akhand A.I."/>
            <person name="Morshed G."/>
            <person name="Roy S."/>
            <person name="Uddin K.S."/>
            <person name="Rabeya T."/>
            <person name="Hossain A.S."/>
            <person name="Chowdhury A."/>
            <person name="Snigdha A.R."/>
            <person name="Mortoza M.S."/>
            <person name="Matin S.A."/>
            <person name="Hoque S.M.E."/>
            <person name="Islam M.K."/>
            <person name="Roy D.K."/>
            <person name="Haider R."/>
            <person name="Moosa M.M."/>
            <person name="Elias S.M."/>
            <person name="Hasan A.M."/>
            <person name="Jahan S."/>
            <person name="Shafiuddin M."/>
            <person name="Mahmood N."/>
            <person name="Shommy N.S."/>
        </authorList>
    </citation>
    <scope>NUCLEOTIDE SEQUENCE [LARGE SCALE GENOMIC DNA]</scope>
    <source>
        <strain evidence="2">cv. O-4</strain>
    </source>
</reference>
<organism evidence="1 2">
    <name type="scientific">Corchorus olitorius</name>
    <dbReference type="NCBI Taxonomy" id="93759"/>
    <lineage>
        <taxon>Eukaryota</taxon>
        <taxon>Viridiplantae</taxon>
        <taxon>Streptophyta</taxon>
        <taxon>Embryophyta</taxon>
        <taxon>Tracheophyta</taxon>
        <taxon>Spermatophyta</taxon>
        <taxon>Magnoliopsida</taxon>
        <taxon>eudicotyledons</taxon>
        <taxon>Gunneridae</taxon>
        <taxon>Pentapetalae</taxon>
        <taxon>rosids</taxon>
        <taxon>malvids</taxon>
        <taxon>Malvales</taxon>
        <taxon>Malvaceae</taxon>
        <taxon>Grewioideae</taxon>
        <taxon>Apeibeae</taxon>
        <taxon>Corchorus</taxon>
    </lineage>
</organism>
<proteinExistence type="predicted"/>
<evidence type="ECO:0000313" key="2">
    <source>
        <dbReference type="Proteomes" id="UP000187203"/>
    </source>
</evidence>
<dbReference type="Proteomes" id="UP000187203">
    <property type="component" value="Unassembled WGS sequence"/>
</dbReference>
<accession>A0A1R3KHL7</accession>
<dbReference type="EMBL" id="AWUE01013556">
    <property type="protein sequence ID" value="OMP06581.1"/>
    <property type="molecule type" value="Genomic_DNA"/>
</dbReference>
<name>A0A1R3KHL7_9ROSI</name>
<comment type="caution">
    <text evidence="1">The sequence shown here is derived from an EMBL/GenBank/DDBJ whole genome shotgun (WGS) entry which is preliminary data.</text>
</comment>
<gene>
    <name evidence="1" type="ORF">COLO4_08055</name>
</gene>
<sequence>MAEWRSIYSLFRDKSFLRAADAKARGDKGFRLDSFAQTPPMIKSLNYPPRPHQNHDTATEDDVFCLVAKSA</sequence>
<evidence type="ECO:0000313" key="1">
    <source>
        <dbReference type="EMBL" id="OMP06581.1"/>
    </source>
</evidence>
<dbReference type="AlphaFoldDB" id="A0A1R3KHL7"/>
<protein>
    <submittedName>
        <fullName evidence="1">Uncharacterized protein</fullName>
    </submittedName>
</protein>